<evidence type="ECO:0000256" key="3">
    <source>
        <dbReference type="SAM" id="MobiDB-lite"/>
    </source>
</evidence>
<dbReference type="OrthoDB" id="5069407at2"/>
<dbReference type="PROSITE" id="PS50935">
    <property type="entry name" value="SSB"/>
    <property type="match status" value="1"/>
</dbReference>
<evidence type="ECO:0000256" key="1">
    <source>
        <dbReference type="ARBA" id="ARBA00023125"/>
    </source>
</evidence>
<dbReference type="RefSeq" id="WP_116416820.1">
    <property type="nucleotide sequence ID" value="NZ_NBWZ01000002.1"/>
</dbReference>
<keyword evidence="1 2" id="KW-0238">DNA-binding</keyword>
<feature type="region of interest" description="Disordered" evidence="3">
    <location>
        <begin position="84"/>
        <end position="116"/>
    </location>
</feature>
<keyword evidence="5" id="KW-1185">Reference proteome</keyword>
<gene>
    <name evidence="4" type="ORF">B7R54_18855</name>
</gene>
<name>A0A3E0VAS0_9MICO</name>
<dbReference type="Gene3D" id="2.40.50.140">
    <property type="entry name" value="Nucleic acid-binding proteins"/>
    <property type="match status" value="1"/>
</dbReference>
<evidence type="ECO:0000313" key="4">
    <source>
        <dbReference type="EMBL" id="RFA06440.1"/>
    </source>
</evidence>
<dbReference type="Proteomes" id="UP000256486">
    <property type="component" value="Unassembled WGS sequence"/>
</dbReference>
<comment type="caution">
    <text evidence="4">The sequence shown here is derived from an EMBL/GenBank/DDBJ whole genome shotgun (WGS) entry which is preliminary data.</text>
</comment>
<evidence type="ECO:0000313" key="5">
    <source>
        <dbReference type="Proteomes" id="UP000256486"/>
    </source>
</evidence>
<dbReference type="SUPFAM" id="SSF50249">
    <property type="entry name" value="Nucleic acid-binding proteins"/>
    <property type="match status" value="1"/>
</dbReference>
<dbReference type="AlphaFoldDB" id="A0A3E0VAS0"/>
<dbReference type="CDD" id="cd04496">
    <property type="entry name" value="SSB_OBF"/>
    <property type="match status" value="1"/>
</dbReference>
<accession>A0A3E0VAS0</accession>
<evidence type="ECO:0000256" key="2">
    <source>
        <dbReference type="PROSITE-ProRule" id="PRU00252"/>
    </source>
</evidence>
<reference evidence="4 5" key="1">
    <citation type="submission" date="2017-04" db="EMBL/GenBank/DDBJ databases">
        <title>Comparative genome analysis of Subtercola boreus.</title>
        <authorList>
            <person name="Cho Y.-J."/>
            <person name="Cho A."/>
            <person name="Kim O.-S."/>
            <person name="Lee J.-I."/>
        </authorList>
    </citation>
    <scope>NUCLEOTIDE SEQUENCE [LARGE SCALE GENOMIC DNA]</scope>
    <source>
        <strain evidence="4 5">K300</strain>
    </source>
</reference>
<dbReference type="EMBL" id="NBWZ01000002">
    <property type="protein sequence ID" value="RFA06440.1"/>
    <property type="molecule type" value="Genomic_DNA"/>
</dbReference>
<protein>
    <recommendedName>
        <fullName evidence="6">Single-stranded DNA-binding protein</fullName>
    </recommendedName>
</protein>
<dbReference type="GO" id="GO:0003697">
    <property type="term" value="F:single-stranded DNA binding"/>
    <property type="evidence" value="ECO:0007669"/>
    <property type="project" value="InterPro"/>
</dbReference>
<organism evidence="4 5">
    <name type="scientific">Subtercola boreus</name>
    <dbReference type="NCBI Taxonomy" id="120213"/>
    <lineage>
        <taxon>Bacteria</taxon>
        <taxon>Bacillati</taxon>
        <taxon>Actinomycetota</taxon>
        <taxon>Actinomycetes</taxon>
        <taxon>Micrococcales</taxon>
        <taxon>Microbacteriaceae</taxon>
        <taxon>Subtercola</taxon>
    </lineage>
</organism>
<dbReference type="InterPro" id="IPR012340">
    <property type="entry name" value="NA-bd_OB-fold"/>
</dbReference>
<evidence type="ECO:0008006" key="6">
    <source>
        <dbReference type="Google" id="ProtNLM"/>
    </source>
</evidence>
<proteinExistence type="predicted"/>
<sequence>MNTPDTGSDDYRAGFIAGYTDRQAEIDTLEDLADRYYRKAYGDERRIPADTVTRAELEQRRQLAEPPIEVTRAAALASWGLTNDTPAAESDQAPTPTAGEDPPARTTRTARRRPVSSRTIIGNLAVDPEVVQAGRVKITKLRVIEDTGGWRGGKYLPHPDATTHFVEAKFELGENTAATLRKGDAVIVVGREHTASWGPEGAKSYGRVVEADHVGVDLSRATADVRKVTRDGGDR</sequence>
<dbReference type="InterPro" id="IPR000424">
    <property type="entry name" value="Primosome_PriB/ssb"/>
</dbReference>